<keyword evidence="9 10" id="KW-0472">Membrane</keyword>
<feature type="transmembrane region" description="Helical" evidence="10">
    <location>
        <begin position="16"/>
        <end position="34"/>
    </location>
</feature>
<evidence type="ECO:0000259" key="11">
    <source>
        <dbReference type="Pfam" id="PF00487"/>
    </source>
</evidence>
<keyword evidence="7" id="KW-0408">Iron</keyword>
<keyword evidence="13" id="KW-1185">Reference proteome</keyword>
<reference evidence="12 13" key="1">
    <citation type="submission" date="2015-09" db="EMBL/GenBank/DDBJ databases">
        <title>Draft genome sequence of Kouleothrix aurantiaca JCM 19913.</title>
        <authorList>
            <person name="Hemp J."/>
        </authorList>
    </citation>
    <scope>NUCLEOTIDE SEQUENCE [LARGE SCALE GENOMIC DNA]</scope>
    <source>
        <strain evidence="12 13">COM-B</strain>
    </source>
</reference>
<comment type="caution">
    <text evidence="12">The sequence shown here is derived from an EMBL/GenBank/DDBJ whole genome shotgun (WGS) entry which is preliminary data.</text>
</comment>
<dbReference type="CDD" id="cd03505">
    <property type="entry name" value="Delta9-FADS-like"/>
    <property type="match status" value="1"/>
</dbReference>
<feature type="domain" description="Fatty acid desaturase" evidence="11">
    <location>
        <begin position="46"/>
        <end position="249"/>
    </location>
</feature>
<evidence type="ECO:0000256" key="4">
    <source>
        <dbReference type="ARBA" id="ARBA00022832"/>
    </source>
</evidence>
<dbReference type="GO" id="GO:0016020">
    <property type="term" value="C:membrane"/>
    <property type="evidence" value="ECO:0007669"/>
    <property type="project" value="UniProtKB-SubCell"/>
</dbReference>
<evidence type="ECO:0000313" key="12">
    <source>
        <dbReference type="EMBL" id="KPV51607.1"/>
    </source>
</evidence>
<keyword evidence="3 10" id="KW-0812">Transmembrane</keyword>
<sequence length="291" mass="33442">METTEQELEKSLAEKILVFIGVVAPLIATLYAITRLWQRYVTWSDIVLMLVFYVISGLGITIGFHRMLTHKSFETSKFVKALFLIMGCMAWEGNPITWASTHIKHHAHSDQEDDPHSPLVSLWHAHVGWIFTEVADPETYGSWLRKDPVIVWVDKTWWMWGLLGMLIPFAIGGWSGLLWGGAVRMFITHHITWSVNSVCHTFGKRPFRTKDASRNNWLVGLLAFGEGWHNNHHAFPRSAFHGMEWWQFDLSSIIIRTLESAKIVWNVHRIKPDDKQKRSAGMALQADALES</sequence>
<organism evidence="12 13">
    <name type="scientific">Kouleothrix aurantiaca</name>
    <dbReference type="NCBI Taxonomy" id="186479"/>
    <lineage>
        <taxon>Bacteria</taxon>
        <taxon>Bacillati</taxon>
        <taxon>Chloroflexota</taxon>
        <taxon>Chloroflexia</taxon>
        <taxon>Chloroflexales</taxon>
        <taxon>Roseiflexineae</taxon>
        <taxon>Roseiflexaceae</taxon>
        <taxon>Kouleothrix</taxon>
    </lineage>
</organism>
<dbReference type="Pfam" id="PF00487">
    <property type="entry name" value="FA_desaturase"/>
    <property type="match status" value="1"/>
</dbReference>
<feature type="transmembrane region" description="Helical" evidence="10">
    <location>
        <begin position="46"/>
        <end position="68"/>
    </location>
</feature>
<comment type="subcellular location">
    <subcellularLocation>
        <location evidence="1">Membrane</location>
        <topology evidence="1">Multi-pass membrane protein</topology>
    </subcellularLocation>
</comment>
<dbReference type="AlphaFoldDB" id="A0A0P9F547"/>
<keyword evidence="6" id="KW-0560">Oxidoreductase</keyword>
<dbReference type="GO" id="GO:0016717">
    <property type="term" value="F:oxidoreductase activity, acting on paired donors, with oxidation of a pair of donors resulting in the reduction of molecular oxygen to two molecules of water"/>
    <property type="evidence" value="ECO:0007669"/>
    <property type="project" value="InterPro"/>
</dbReference>
<evidence type="ECO:0000256" key="3">
    <source>
        <dbReference type="ARBA" id="ARBA00022692"/>
    </source>
</evidence>
<dbReference type="GO" id="GO:0006631">
    <property type="term" value="P:fatty acid metabolic process"/>
    <property type="evidence" value="ECO:0007669"/>
    <property type="project" value="UniProtKB-KW"/>
</dbReference>
<dbReference type="EMBL" id="LJCR01000844">
    <property type="protein sequence ID" value="KPV51607.1"/>
    <property type="molecule type" value="Genomic_DNA"/>
</dbReference>
<dbReference type="PRINTS" id="PR00075">
    <property type="entry name" value="FACDDSATRASE"/>
</dbReference>
<accession>A0A0P9F547</accession>
<proteinExistence type="inferred from homology"/>
<name>A0A0P9F547_9CHLR</name>
<comment type="similarity">
    <text evidence="2">Belongs to the fatty acid desaturase type 2 family.</text>
</comment>
<dbReference type="InterPro" id="IPR005804">
    <property type="entry name" value="FA_desaturase_dom"/>
</dbReference>
<dbReference type="Proteomes" id="UP000050509">
    <property type="component" value="Unassembled WGS sequence"/>
</dbReference>
<keyword evidence="8" id="KW-0443">Lipid metabolism</keyword>
<dbReference type="InterPro" id="IPR015876">
    <property type="entry name" value="Acyl-CoA_DS"/>
</dbReference>
<evidence type="ECO:0000256" key="9">
    <source>
        <dbReference type="ARBA" id="ARBA00023136"/>
    </source>
</evidence>
<evidence type="ECO:0000256" key="2">
    <source>
        <dbReference type="ARBA" id="ARBA00008749"/>
    </source>
</evidence>
<keyword evidence="5 10" id="KW-1133">Transmembrane helix</keyword>
<evidence type="ECO:0000256" key="8">
    <source>
        <dbReference type="ARBA" id="ARBA00023098"/>
    </source>
</evidence>
<protein>
    <submittedName>
        <fullName evidence="12">Stearoyl-CoA 9-desaturase</fullName>
    </submittedName>
</protein>
<dbReference type="PANTHER" id="PTHR11351">
    <property type="entry name" value="ACYL-COA DESATURASE"/>
    <property type="match status" value="1"/>
</dbReference>
<evidence type="ECO:0000256" key="7">
    <source>
        <dbReference type="ARBA" id="ARBA00023004"/>
    </source>
</evidence>
<evidence type="ECO:0000256" key="5">
    <source>
        <dbReference type="ARBA" id="ARBA00022989"/>
    </source>
</evidence>
<dbReference type="PANTHER" id="PTHR11351:SF3">
    <property type="entry name" value="BLL4393 PROTEIN"/>
    <property type="match status" value="1"/>
</dbReference>
<evidence type="ECO:0000256" key="6">
    <source>
        <dbReference type="ARBA" id="ARBA00023002"/>
    </source>
</evidence>
<keyword evidence="4" id="KW-0276">Fatty acid metabolism</keyword>
<gene>
    <name evidence="12" type="ORF">SE17_20230</name>
</gene>
<feature type="transmembrane region" description="Helical" evidence="10">
    <location>
        <begin position="157"/>
        <end position="179"/>
    </location>
</feature>
<evidence type="ECO:0000313" key="13">
    <source>
        <dbReference type="Proteomes" id="UP000050509"/>
    </source>
</evidence>
<dbReference type="PATRIC" id="fig|186479.3.peg.10441"/>
<evidence type="ECO:0000256" key="10">
    <source>
        <dbReference type="SAM" id="Phobius"/>
    </source>
</evidence>
<evidence type="ECO:0000256" key="1">
    <source>
        <dbReference type="ARBA" id="ARBA00004141"/>
    </source>
</evidence>